<organism evidence="6 7">
    <name type="scientific">Desulfopila aestuarii DSM 18488</name>
    <dbReference type="NCBI Taxonomy" id="1121416"/>
    <lineage>
        <taxon>Bacteria</taxon>
        <taxon>Pseudomonadati</taxon>
        <taxon>Thermodesulfobacteriota</taxon>
        <taxon>Desulfobulbia</taxon>
        <taxon>Desulfobulbales</taxon>
        <taxon>Desulfocapsaceae</taxon>
        <taxon>Desulfopila</taxon>
    </lineage>
</organism>
<dbReference type="InterPro" id="IPR005493">
    <property type="entry name" value="RraA/RraA-like"/>
</dbReference>
<dbReference type="InterPro" id="IPR036704">
    <property type="entry name" value="RraA/RraA-like_sf"/>
</dbReference>
<dbReference type="Pfam" id="PF03737">
    <property type="entry name" value="RraA-like"/>
    <property type="match status" value="1"/>
</dbReference>
<feature type="binding site" evidence="5">
    <location>
        <position position="36"/>
    </location>
    <ligand>
        <name>substrate</name>
    </ligand>
</feature>
<comment type="cofactor">
    <cofactor evidence="5">
        <name>Mg(2+)</name>
        <dbReference type="ChEBI" id="CHEBI:18420"/>
    </cofactor>
</comment>
<dbReference type="AlphaFoldDB" id="A0A1M7YB12"/>
<dbReference type="EMBL" id="FRFE01000015">
    <property type="protein sequence ID" value="SHO49746.1"/>
    <property type="molecule type" value="Genomic_DNA"/>
</dbReference>
<proteinExistence type="predicted"/>
<accession>A0A1M7YB12</accession>
<feature type="binding site" evidence="5">
    <location>
        <begin position="14"/>
        <end position="17"/>
    </location>
    <ligand>
        <name>substrate</name>
    </ligand>
</feature>
<keyword evidence="7" id="KW-1185">Reference proteome</keyword>
<dbReference type="GO" id="GO:0046872">
    <property type="term" value="F:metal ion binding"/>
    <property type="evidence" value="ECO:0007669"/>
    <property type="project" value="UniProtKB-KW"/>
</dbReference>
<dbReference type="SUPFAM" id="SSF89562">
    <property type="entry name" value="RraA-like"/>
    <property type="match status" value="1"/>
</dbReference>
<dbReference type="PANTHER" id="PTHR33254">
    <property type="entry name" value="4-HYDROXY-4-METHYL-2-OXOGLUTARATE ALDOLASE 3-RELATED"/>
    <property type="match status" value="1"/>
</dbReference>
<evidence type="ECO:0000256" key="1">
    <source>
        <dbReference type="ARBA" id="ARBA00001968"/>
    </source>
</evidence>
<evidence type="ECO:0000256" key="5">
    <source>
        <dbReference type="PIRSR" id="PIRSR605493-1"/>
    </source>
</evidence>
<gene>
    <name evidence="6" type="ORF">SAMN02745220_03066</name>
</gene>
<keyword evidence="5" id="KW-0460">Magnesium</keyword>
<dbReference type="STRING" id="1121416.SAMN02745220_03066"/>
<reference evidence="6 7" key="1">
    <citation type="submission" date="2016-12" db="EMBL/GenBank/DDBJ databases">
        <authorList>
            <person name="Song W.-J."/>
            <person name="Kurnit D.M."/>
        </authorList>
    </citation>
    <scope>NUCLEOTIDE SEQUENCE [LARGE SCALE GENOMIC DNA]</scope>
    <source>
        <strain evidence="6 7">DSM 18488</strain>
    </source>
</reference>
<evidence type="ECO:0000256" key="3">
    <source>
        <dbReference type="ARBA" id="ARBA00029596"/>
    </source>
</evidence>
<feature type="binding site" evidence="5">
    <location>
        <position position="37"/>
    </location>
    <ligand>
        <name>Mg(2+)</name>
        <dbReference type="ChEBI" id="CHEBI:18420"/>
    </ligand>
</feature>
<evidence type="ECO:0000313" key="6">
    <source>
        <dbReference type="EMBL" id="SHO49746.1"/>
    </source>
</evidence>
<sequence>MVDGGGSLRCAMLGDILAQKAVDNGWAGILMFGCIRDAEEIGKMELGVLALATIPRKSVKKGRGDSGEPVTFAGVTFRPGEWLYADPDGAVVLPQKAR</sequence>
<dbReference type="PANTHER" id="PTHR33254:SF4">
    <property type="entry name" value="4-HYDROXY-4-METHYL-2-OXOGLUTARATE ALDOLASE 3-RELATED"/>
    <property type="match status" value="1"/>
</dbReference>
<evidence type="ECO:0000256" key="4">
    <source>
        <dbReference type="ARBA" id="ARBA00030169"/>
    </source>
</evidence>
<dbReference type="Proteomes" id="UP000184603">
    <property type="component" value="Unassembled WGS sequence"/>
</dbReference>
<dbReference type="Gene3D" id="3.50.30.40">
    <property type="entry name" value="Ribonuclease E inhibitor RraA/RraA-like"/>
    <property type="match status" value="1"/>
</dbReference>
<evidence type="ECO:0000256" key="2">
    <source>
        <dbReference type="ARBA" id="ARBA00016549"/>
    </source>
</evidence>
<comment type="cofactor">
    <cofactor evidence="1">
        <name>a divalent metal cation</name>
        <dbReference type="ChEBI" id="CHEBI:60240"/>
    </cofactor>
</comment>
<protein>
    <recommendedName>
        <fullName evidence="2">Putative 4-hydroxy-4-methyl-2-oxoglutarate aldolase</fullName>
    </recommendedName>
    <alternativeName>
        <fullName evidence="3">Regulator of ribonuclease activity homolog</fullName>
    </alternativeName>
    <alternativeName>
        <fullName evidence="4">RraA-like protein</fullName>
    </alternativeName>
</protein>
<keyword evidence="5" id="KW-0479">Metal-binding</keyword>
<dbReference type="CDD" id="cd16841">
    <property type="entry name" value="RraA_family"/>
    <property type="match status" value="1"/>
</dbReference>
<name>A0A1M7YB12_9BACT</name>
<evidence type="ECO:0000313" key="7">
    <source>
        <dbReference type="Proteomes" id="UP000184603"/>
    </source>
</evidence>